<keyword evidence="3" id="KW-1185">Reference proteome</keyword>
<organism evidence="2 3">
    <name type="scientific">Funneliformis caledonium</name>
    <dbReference type="NCBI Taxonomy" id="1117310"/>
    <lineage>
        <taxon>Eukaryota</taxon>
        <taxon>Fungi</taxon>
        <taxon>Fungi incertae sedis</taxon>
        <taxon>Mucoromycota</taxon>
        <taxon>Glomeromycotina</taxon>
        <taxon>Glomeromycetes</taxon>
        <taxon>Glomerales</taxon>
        <taxon>Glomeraceae</taxon>
        <taxon>Funneliformis</taxon>
    </lineage>
</organism>
<feature type="coiled-coil region" evidence="1">
    <location>
        <begin position="13"/>
        <end position="58"/>
    </location>
</feature>
<gene>
    <name evidence="2" type="ORF">FCALED_LOCUS14345</name>
</gene>
<accession>A0A9N9I5D3</accession>
<protein>
    <submittedName>
        <fullName evidence="2">15330_t:CDS:1</fullName>
    </submittedName>
</protein>
<evidence type="ECO:0000313" key="3">
    <source>
        <dbReference type="Proteomes" id="UP000789570"/>
    </source>
</evidence>
<proteinExistence type="predicted"/>
<dbReference type="EMBL" id="CAJVPQ010010080">
    <property type="protein sequence ID" value="CAG8720080.1"/>
    <property type="molecule type" value="Genomic_DNA"/>
</dbReference>
<reference evidence="2" key="1">
    <citation type="submission" date="2021-06" db="EMBL/GenBank/DDBJ databases">
        <authorList>
            <person name="Kallberg Y."/>
            <person name="Tangrot J."/>
            <person name="Rosling A."/>
        </authorList>
    </citation>
    <scope>NUCLEOTIDE SEQUENCE</scope>
    <source>
        <strain evidence="2">UK204</strain>
    </source>
</reference>
<feature type="non-terminal residue" evidence="2">
    <location>
        <position position="1"/>
    </location>
</feature>
<sequence length="123" mass="14711">LLNDEIKQKSLMLQKSDKMLEEEITKNAKLQEELAQKLEMLRKNDQRFEDEAKEREELKIQLYLERKPLPALPKEENNTLTKQNTFKQLKTKTRVKVQQLQKLIKRKKFHSQALVTKIEVPVK</sequence>
<evidence type="ECO:0000313" key="2">
    <source>
        <dbReference type="EMBL" id="CAG8720080.1"/>
    </source>
</evidence>
<evidence type="ECO:0000256" key="1">
    <source>
        <dbReference type="SAM" id="Coils"/>
    </source>
</evidence>
<dbReference type="Proteomes" id="UP000789570">
    <property type="component" value="Unassembled WGS sequence"/>
</dbReference>
<name>A0A9N9I5D3_9GLOM</name>
<dbReference type="AlphaFoldDB" id="A0A9N9I5D3"/>
<keyword evidence="1" id="KW-0175">Coiled coil</keyword>
<comment type="caution">
    <text evidence="2">The sequence shown here is derived from an EMBL/GenBank/DDBJ whole genome shotgun (WGS) entry which is preliminary data.</text>
</comment>